<evidence type="ECO:0000256" key="1">
    <source>
        <dbReference type="ARBA" id="ARBA00004651"/>
    </source>
</evidence>
<evidence type="ECO:0000256" key="9">
    <source>
        <dbReference type="ARBA" id="ARBA00023180"/>
    </source>
</evidence>
<dbReference type="Proteomes" id="UP001218188">
    <property type="component" value="Unassembled WGS sequence"/>
</dbReference>
<protein>
    <recommendedName>
        <fullName evidence="2">chitin synthase</fullName>
        <ecNumber evidence="2">2.4.1.16</ecNumber>
    </recommendedName>
</protein>
<keyword evidence="15" id="KW-1185">Reference proteome</keyword>
<organism evidence="14 15">
    <name type="scientific">Mycena alexandri</name>
    <dbReference type="NCBI Taxonomy" id="1745969"/>
    <lineage>
        <taxon>Eukaryota</taxon>
        <taxon>Fungi</taxon>
        <taxon>Dikarya</taxon>
        <taxon>Basidiomycota</taxon>
        <taxon>Agaricomycotina</taxon>
        <taxon>Agaricomycetes</taxon>
        <taxon>Agaricomycetidae</taxon>
        <taxon>Agaricales</taxon>
        <taxon>Marasmiineae</taxon>
        <taxon>Mycenaceae</taxon>
        <taxon>Mycena</taxon>
    </lineage>
</organism>
<dbReference type="InterPro" id="IPR004835">
    <property type="entry name" value="Chitin_synth"/>
</dbReference>
<feature type="compositionally biased region" description="Polar residues" evidence="11">
    <location>
        <begin position="1274"/>
        <end position="1285"/>
    </location>
</feature>
<proteinExistence type="predicted"/>
<dbReference type="GO" id="GO:0030428">
    <property type="term" value="C:cell septum"/>
    <property type="evidence" value="ECO:0007669"/>
    <property type="project" value="TreeGrafter"/>
</dbReference>
<feature type="transmembrane region" description="Helical" evidence="12">
    <location>
        <begin position="1027"/>
        <end position="1051"/>
    </location>
</feature>
<dbReference type="Pfam" id="PF03142">
    <property type="entry name" value="Chitin_synth_2"/>
    <property type="match status" value="1"/>
</dbReference>
<keyword evidence="4" id="KW-0328">Glycosyltransferase</keyword>
<feature type="domain" description="Chitin synthase 4-like" evidence="13">
    <location>
        <begin position="348"/>
        <end position="428"/>
    </location>
</feature>
<evidence type="ECO:0000256" key="8">
    <source>
        <dbReference type="ARBA" id="ARBA00023136"/>
    </source>
</evidence>
<feature type="transmembrane region" description="Helical" evidence="12">
    <location>
        <begin position="1000"/>
        <end position="1020"/>
    </location>
</feature>
<keyword evidence="9" id="KW-0325">Glycoprotein</keyword>
<feature type="compositionally biased region" description="Polar residues" evidence="11">
    <location>
        <begin position="1107"/>
        <end position="1120"/>
    </location>
</feature>
<keyword evidence="7 12" id="KW-1133">Transmembrane helix</keyword>
<sequence length="1285" mass="142671">MQSKFSSVSFQLDQPDVSRILPDAEVDGGSNITRKKSLVRPERERIGPGHRQWHYRSRVARLEEEEEGGAEFLPMVSHGFRPLPTAQSNLRRGKSILGREPDSESDVRESGLAIFKRAPTLRRKQPALDTVPLNLAVPPKRTGCLGDYVPGPKGPWMLYCYLLTCFIPDSAMKVCGLRTSEQQRAWREKIGLVAGILLEMTAVGFFTFGFTEAVCGTPANVYHGTGIGASSVVINGYDYDFSTFKHPAAGVFNGDTNPLTTGGWDLGGNDASFLFQTVNRNCLGLITKASNSAIIASGDYLEWYFPCNVRSQYGTTSPNATGYASSTNCHTTSAARSDLTTIKPQGQVYYTWSDVRNTSRNLAVFELYVLDLELLAWLSTSEVSYPSIFDKMKISGGEYSHKDLTMTLYRQNLRTLGYCLQDIITVGFLDTSTIGCVASKVVLYASLVVIVGVVALRFAMAVIFQWFFSRRIGNFPAETPAEHRRRATEIEEWSDGIYRPAPSSYRPDVGKNGVAKPRSRHSFFPVQSRFTPALPQSYGRLDSTTSLASPRPRPISTSSVAQSMPRNPTPYHVDNVVPQPSPDYEPFNFPLLHTICLVTAYSESEEGLRTTLDSLATTDYPNSHKVILIISDGMVKGAGNELTTPEICLSMMKDSITGTDLNSAQAQSYIAIADGHKQHNMAKVFAGFYDYDDSTTELSKQQRVPMIIIAKCGNPLEAGDAKPGNRGKRDSQMILMAFLQKVMFDERMTTLEYEFFNALWSITGVSPDRYELVLCVDADTKAFPDSLSRMVACMVHDPEIMGLCGETKVANKADSWVTMIQVFEYYISHHLTKAFESLFGVVTCLPGCFSMYRIKAPKSDNSGYWVPILANPDVVEHYAENVVDTLHKKNLLLLGEDRYLTTLMLKAFPKRKNIFCQQAICKTIVPDSFSVLLSQRRRWINSTVHNLFELVLVRESCGTFCFSMQFMVGVELAGTLVLPAAISFTLYLIISSIIPGGPNNTISLVLLALILGLPAVLIVITSTKVSYVWWMLIYLISLPIWNGILPAYAFWHFDDFSWGQTRKVSGDTTHTGDKEGEFNAEHIVMKRWAEFERERRLVHVRPDNYRRSSVPNSEKFSPRSSRGFEGASNTANLYRDSVGLIKLPDPLSSSPIPPSPSSSINDRRGYTTGNAVTKHLVDYDSAPPHSLLPGASPKADNLSPGPAPSRFLDSPVPRSNFELNPFRDSQGESENLDLDSYLEESAPSYKPSLRSRQSLYGGPLSTADVQISRPKPRTSLSNSIEFTNN</sequence>
<feature type="transmembrane region" description="Helical" evidence="12">
    <location>
        <begin position="441"/>
        <end position="468"/>
    </location>
</feature>
<feature type="region of interest" description="Disordered" evidence="11">
    <location>
        <begin position="542"/>
        <end position="566"/>
    </location>
</feature>
<dbReference type="InterPro" id="IPR029044">
    <property type="entry name" value="Nucleotide-diphossugar_trans"/>
</dbReference>
<feature type="compositionally biased region" description="Polar residues" evidence="11">
    <location>
        <begin position="555"/>
        <end position="566"/>
    </location>
</feature>
<feature type="region of interest" description="Disordered" evidence="11">
    <location>
        <begin position="1179"/>
        <end position="1285"/>
    </location>
</feature>
<name>A0AAD6SN02_9AGAR</name>
<dbReference type="EMBL" id="JARJCM010000091">
    <property type="protein sequence ID" value="KAJ7030435.1"/>
    <property type="molecule type" value="Genomic_DNA"/>
</dbReference>
<evidence type="ECO:0000313" key="14">
    <source>
        <dbReference type="EMBL" id="KAJ7030435.1"/>
    </source>
</evidence>
<comment type="catalytic activity">
    <reaction evidence="10">
        <text>[(1-&gt;4)-N-acetyl-beta-D-glucosaminyl](n) + UDP-N-acetyl-alpha-D-glucosamine = [(1-&gt;4)-N-acetyl-beta-D-glucosaminyl](n+1) + UDP + H(+)</text>
        <dbReference type="Rhea" id="RHEA:16637"/>
        <dbReference type="Rhea" id="RHEA-COMP:9593"/>
        <dbReference type="Rhea" id="RHEA-COMP:9595"/>
        <dbReference type="ChEBI" id="CHEBI:15378"/>
        <dbReference type="ChEBI" id="CHEBI:17029"/>
        <dbReference type="ChEBI" id="CHEBI:57705"/>
        <dbReference type="ChEBI" id="CHEBI:58223"/>
        <dbReference type="EC" id="2.4.1.16"/>
    </reaction>
</comment>
<keyword evidence="3" id="KW-1003">Cell membrane</keyword>
<keyword evidence="6 12" id="KW-0812">Transmembrane</keyword>
<dbReference type="GO" id="GO:0006031">
    <property type="term" value="P:chitin biosynthetic process"/>
    <property type="evidence" value="ECO:0007669"/>
    <property type="project" value="TreeGrafter"/>
</dbReference>
<feature type="transmembrane region" description="Helical" evidence="12">
    <location>
        <begin position="972"/>
        <end position="994"/>
    </location>
</feature>
<dbReference type="Pfam" id="PF22997">
    <property type="entry name" value="CHS4"/>
    <property type="match status" value="1"/>
</dbReference>
<evidence type="ECO:0000256" key="10">
    <source>
        <dbReference type="ARBA" id="ARBA00048014"/>
    </source>
</evidence>
<dbReference type="PANTHER" id="PTHR22914">
    <property type="entry name" value="CHITIN SYNTHASE"/>
    <property type="match status" value="1"/>
</dbReference>
<reference evidence="14" key="1">
    <citation type="submission" date="2023-03" db="EMBL/GenBank/DDBJ databases">
        <title>Massive genome expansion in bonnet fungi (Mycena s.s.) driven by repeated elements and novel gene families across ecological guilds.</title>
        <authorList>
            <consortium name="Lawrence Berkeley National Laboratory"/>
            <person name="Harder C.B."/>
            <person name="Miyauchi S."/>
            <person name="Viragh M."/>
            <person name="Kuo A."/>
            <person name="Thoen E."/>
            <person name="Andreopoulos B."/>
            <person name="Lu D."/>
            <person name="Skrede I."/>
            <person name="Drula E."/>
            <person name="Henrissat B."/>
            <person name="Morin E."/>
            <person name="Kohler A."/>
            <person name="Barry K."/>
            <person name="LaButti K."/>
            <person name="Morin E."/>
            <person name="Salamov A."/>
            <person name="Lipzen A."/>
            <person name="Mereny Z."/>
            <person name="Hegedus B."/>
            <person name="Baldrian P."/>
            <person name="Stursova M."/>
            <person name="Weitz H."/>
            <person name="Taylor A."/>
            <person name="Grigoriev I.V."/>
            <person name="Nagy L.G."/>
            <person name="Martin F."/>
            <person name="Kauserud H."/>
        </authorList>
    </citation>
    <scope>NUCLEOTIDE SEQUENCE</scope>
    <source>
        <strain evidence="14">CBHHK200</strain>
    </source>
</reference>
<dbReference type="PANTHER" id="PTHR22914:SF16">
    <property type="entry name" value="CHITIN SYNTHASE 3"/>
    <property type="match status" value="1"/>
</dbReference>
<accession>A0AAD6SN02</accession>
<evidence type="ECO:0000256" key="7">
    <source>
        <dbReference type="ARBA" id="ARBA00022989"/>
    </source>
</evidence>
<evidence type="ECO:0000313" key="15">
    <source>
        <dbReference type="Proteomes" id="UP001218188"/>
    </source>
</evidence>
<evidence type="ECO:0000256" key="2">
    <source>
        <dbReference type="ARBA" id="ARBA00012543"/>
    </source>
</evidence>
<evidence type="ECO:0000256" key="12">
    <source>
        <dbReference type="SAM" id="Phobius"/>
    </source>
</evidence>
<comment type="subcellular location">
    <subcellularLocation>
        <location evidence="1">Cell membrane</location>
        <topology evidence="1">Multi-pass membrane protein</topology>
    </subcellularLocation>
</comment>
<evidence type="ECO:0000256" key="11">
    <source>
        <dbReference type="SAM" id="MobiDB-lite"/>
    </source>
</evidence>
<evidence type="ECO:0000256" key="4">
    <source>
        <dbReference type="ARBA" id="ARBA00022676"/>
    </source>
</evidence>
<feature type="region of interest" description="Disordered" evidence="11">
    <location>
        <begin position="1144"/>
        <end position="1166"/>
    </location>
</feature>
<feature type="transmembrane region" description="Helical" evidence="12">
    <location>
        <begin position="190"/>
        <end position="210"/>
    </location>
</feature>
<dbReference type="CDD" id="cd04190">
    <property type="entry name" value="Chitin_synth_C"/>
    <property type="match status" value="1"/>
</dbReference>
<dbReference type="InterPro" id="IPR054295">
    <property type="entry name" value="CHS4-like_dom"/>
</dbReference>
<evidence type="ECO:0000259" key="13">
    <source>
        <dbReference type="Pfam" id="PF22997"/>
    </source>
</evidence>
<keyword evidence="8 12" id="KW-0472">Membrane</keyword>
<keyword evidence="5" id="KW-0808">Transferase</keyword>
<evidence type="ECO:0000256" key="5">
    <source>
        <dbReference type="ARBA" id="ARBA00022679"/>
    </source>
</evidence>
<dbReference type="GO" id="GO:0004100">
    <property type="term" value="F:chitin synthase activity"/>
    <property type="evidence" value="ECO:0007669"/>
    <property type="project" value="UniProtKB-EC"/>
</dbReference>
<comment type="caution">
    <text evidence="14">The sequence shown here is derived from an EMBL/GenBank/DDBJ whole genome shotgun (WGS) entry which is preliminary data.</text>
</comment>
<evidence type="ECO:0000256" key="3">
    <source>
        <dbReference type="ARBA" id="ARBA00022475"/>
    </source>
</evidence>
<evidence type="ECO:0000256" key="6">
    <source>
        <dbReference type="ARBA" id="ARBA00022692"/>
    </source>
</evidence>
<gene>
    <name evidence="14" type="ORF">C8F04DRAFT_1005887</name>
</gene>
<dbReference type="GO" id="GO:0005886">
    <property type="term" value="C:plasma membrane"/>
    <property type="evidence" value="ECO:0007669"/>
    <property type="project" value="UniProtKB-SubCell"/>
</dbReference>
<feature type="region of interest" description="Disordered" evidence="11">
    <location>
        <begin position="1107"/>
        <end position="1128"/>
    </location>
</feature>
<dbReference type="Gene3D" id="3.90.550.10">
    <property type="entry name" value="Spore Coat Polysaccharide Biosynthesis Protein SpsA, Chain A"/>
    <property type="match status" value="1"/>
</dbReference>
<dbReference type="SUPFAM" id="SSF53448">
    <property type="entry name" value="Nucleotide-diphospho-sugar transferases"/>
    <property type="match status" value="1"/>
</dbReference>
<dbReference type="EC" id="2.4.1.16" evidence="2"/>